<dbReference type="EMBL" id="ML987201">
    <property type="protein sequence ID" value="KAF2245089.1"/>
    <property type="molecule type" value="Genomic_DNA"/>
</dbReference>
<dbReference type="Proteomes" id="UP000800094">
    <property type="component" value="Unassembled WGS sequence"/>
</dbReference>
<organism evidence="1 2">
    <name type="scientific">Trematosphaeria pertusa</name>
    <dbReference type="NCBI Taxonomy" id="390896"/>
    <lineage>
        <taxon>Eukaryota</taxon>
        <taxon>Fungi</taxon>
        <taxon>Dikarya</taxon>
        <taxon>Ascomycota</taxon>
        <taxon>Pezizomycotina</taxon>
        <taxon>Dothideomycetes</taxon>
        <taxon>Pleosporomycetidae</taxon>
        <taxon>Pleosporales</taxon>
        <taxon>Massarineae</taxon>
        <taxon>Trematosphaeriaceae</taxon>
        <taxon>Trematosphaeria</taxon>
    </lineage>
</organism>
<proteinExistence type="predicted"/>
<name>A0A6A6I4E7_9PLEO</name>
<dbReference type="RefSeq" id="XP_033680093.1">
    <property type="nucleotide sequence ID" value="XM_033836319.1"/>
</dbReference>
<dbReference type="AlphaFoldDB" id="A0A6A6I4E7"/>
<keyword evidence="2" id="KW-1185">Reference proteome</keyword>
<evidence type="ECO:0000313" key="2">
    <source>
        <dbReference type="Proteomes" id="UP000800094"/>
    </source>
</evidence>
<evidence type="ECO:0000313" key="1">
    <source>
        <dbReference type="EMBL" id="KAF2245089.1"/>
    </source>
</evidence>
<sequence>MRRRMGMVPPSFVVFLSSHPLPLPASSITARGLCPPVPHLASSRHDRWTPHCRRYRHSSRAYFYAVGARLSCEHAVA</sequence>
<gene>
    <name evidence="1" type="ORF">BU26DRAFT_76746</name>
</gene>
<accession>A0A6A6I4E7</accession>
<protein>
    <submittedName>
        <fullName evidence="1">Uncharacterized protein</fullName>
    </submittedName>
</protein>
<reference evidence="1" key="1">
    <citation type="journal article" date="2020" name="Stud. Mycol.">
        <title>101 Dothideomycetes genomes: a test case for predicting lifestyles and emergence of pathogens.</title>
        <authorList>
            <person name="Haridas S."/>
            <person name="Albert R."/>
            <person name="Binder M."/>
            <person name="Bloem J."/>
            <person name="Labutti K."/>
            <person name="Salamov A."/>
            <person name="Andreopoulos B."/>
            <person name="Baker S."/>
            <person name="Barry K."/>
            <person name="Bills G."/>
            <person name="Bluhm B."/>
            <person name="Cannon C."/>
            <person name="Castanera R."/>
            <person name="Culley D."/>
            <person name="Daum C."/>
            <person name="Ezra D."/>
            <person name="Gonzalez J."/>
            <person name="Henrissat B."/>
            <person name="Kuo A."/>
            <person name="Liang C."/>
            <person name="Lipzen A."/>
            <person name="Lutzoni F."/>
            <person name="Magnuson J."/>
            <person name="Mondo S."/>
            <person name="Nolan M."/>
            <person name="Ohm R."/>
            <person name="Pangilinan J."/>
            <person name="Park H.-J."/>
            <person name="Ramirez L."/>
            <person name="Alfaro M."/>
            <person name="Sun H."/>
            <person name="Tritt A."/>
            <person name="Yoshinaga Y."/>
            <person name="Zwiers L.-H."/>
            <person name="Turgeon B."/>
            <person name="Goodwin S."/>
            <person name="Spatafora J."/>
            <person name="Crous P."/>
            <person name="Grigoriev I."/>
        </authorList>
    </citation>
    <scope>NUCLEOTIDE SEQUENCE</scope>
    <source>
        <strain evidence="1">CBS 122368</strain>
    </source>
</reference>
<dbReference type="GeneID" id="54589649"/>